<evidence type="ECO:0000256" key="1">
    <source>
        <dbReference type="ARBA" id="ARBA00004651"/>
    </source>
</evidence>
<feature type="transmembrane region" description="Helical" evidence="6">
    <location>
        <begin position="356"/>
        <end position="374"/>
    </location>
</feature>
<feature type="domain" description="Major facilitator superfamily (MFS) profile" evidence="7">
    <location>
        <begin position="71"/>
        <end position="474"/>
    </location>
</feature>
<keyword evidence="4 6" id="KW-0472">Membrane</keyword>
<organism evidence="8 9">
    <name type="scientific">Rhodococcus aetherivorans</name>
    <dbReference type="NCBI Taxonomy" id="191292"/>
    <lineage>
        <taxon>Bacteria</taxon>
        <taxon>Bacillati</taxon>
        <taxon>Actinomycetota</taxon>
        <taxon>Actinomycetes</taxon>
        <taxon>Mycobacteriales</taxon>
        <taxon>Nocardiaceae</taxon>
        <taxon>Rhodococcus</taxon>
    </lineage>
</organism>
<feature type="transmembrane region" description="Helical" evidence="6">
    <location>
        <begin position="136"/>
        <end position="156"/>
    </location>
</feature>
<feature type="compositionally biased region" description="Basic and acidic residues" evidence="5">
    <location>
        <begin position="12"/>
        <end position="25"/>
    </location>
</feature>
<evidence type="ECO:0000256" key="2">
    <source>
        <dbReference type="ARBA" id="ARBA00022692"/>
    </source>
</evidence>
<dbReference type="InterPro" id="IPR036259">
    <property type="entry name" value="MFS_trans_sf"/>
</dbReference>
<gene>
    <name evidence="8" type="ORF">RAJCM14343_2129</name>
</gene>
<feature type="transmembrane region" description="Helical" evidence="6">
    <location>
        <begin position="69"/>
        <end position="94"/>
    </location>
</feature>
<dbReference type="Gene3D" id="1.20.1250.20">
    <property type="entry name" value="MFS general substrate transporter like domains"/>
    <property type="match status" value="2"/>
</dbReference>
<feature type="transmembrane region" description="Helical" evidence="6">
    <location>
        <begin position="445"/>
        <end position="468"/>
    </location>
</feature>
<feature type="transmembrane region" description="Helical" evidence="6">
    <location>
        <begin position="162"/>
        <end position="184"/>
    </location>
</feature>
<accession>A0ABQ0YK94</accession>
<keyword evidence="2 6" id="KW-0812">Transmembrane</keyword>
<evidence type="ECO:0000313" key="9">
    <source>
        <dbReference type="Proteomes" id="UP000325466"/>
    </source>
</evidence>
<dbReference type="PROSITE" id="PS50850">
    <property type="entry name" value="MFS"/>
    <property type="match status" value="1"/>
</dbReference>
<feature type="transmembrane region" description="Helical" evidence="6">
    <location>
        <begin position="196"/>
        <end position="219"/>
    </location>
</feature>
<feature type="transmembrane region" description="Helical" evidence="6">
    <location>
        <begin position="225"/>
        <end position="244"/>
    </location>
</feature>
<dbReference type="EMBL" id="BLAH01000076">
    <property type="protein sequence ID" value="GES36875.1"/>
    <property type="molecule type" value="Genomic_DNA"/>
</dbReference>
<dbReference type="InterPro" id="IPR020846">
    <property type="entry name" value="MFS_dom"/>
</dbReference>
<feature type="transmembrane region" description="Helical" evidence="6">
    <location>
        <begin position="106"/>
        <end position="129"/>
    </location>
</feature>
<evidence type="ECO:0000256" key="3">
    <source>
        <dbReference type="ARBA" id="ARBA00022989"/>
    </source>
</evidence>
<dbReference type="Proteomes" id="UP000325466">
    <property type="component" value="Unassembled WGS sequence"/>
</dbReference>
<reference evidence="8 9" key="1">
    <citation type="journal article" date="2018" name="Biodegradation">
        <title>1,4-Dioxane degradation characteristics of Rhodococcus aetherivorans JCM 14343.</title>
        <authorList>
            <person name="Inoue D."/>
            <person name="Tsunoda T."/>
            <person name="Yamamoto N."/>
            <person name="Ike M."/>
            <person name="Sei K."/>
        </authorList>
    </citation>
    <scope>NUCLEOTIDE SEQUENCE [LARGE SCALE GENOMIC DNA]</scope>
    <source>
        <strain evidence="8 9">JCM 14343</strain>
    </source>
</reference>
<dbReference type="InterPro" id="IPR011701">
    <property type="entry name" value="MFS"/>
</dbReference>
<dbReference type="PANTHER" id="PTHR11662">
    <property type="entry name" value="SOLUTE CARRIER FAMILY 17"/>
    <property type="match status" value="1"/>
</dbReference>
<comment type="caution">
    <text evidence="8">The sequence shown here is derived from an EMBL/GenBank/DDBJ whole genome shotgun (WGS) entry which is preliminary data.</text>
</comment>
<dbReference type="InterPro" id="IPR050382">
    <property type="entry name" value="MFS_Na/Anion_cotransporter"/>
</dbReference>
<feature type="transmembrane region" description="Helical" evidence="6">
    <location>
        <begin position="276"/>
        <end position="298"/>
    </location>
</feature>
<keyword evidence="3 6" id="KW-1133">Transmembrane helix</keyword>
<evidence type="ECO:0000259" key="7">
    <source>
        <dbReference type="PROSITE" id="PS50850"/>
    </source>
</evidence>
<evidence type="ECO:0000313" key="8">
    <source>
        <dbReference type="EMBL" id="GES36875.1"/>
    </source>
</evidence>
<dbReference type="SUPFAM" id="SSF103473">
    <property type="entry name" value="MFS general substrate transporter"/>
    <property type="match status" value="1"/>
</dbReference>
<feature type="region of interest" description="Disordered" evidence="5">
    <location>
        <begin position="1"/>
        <end position="59"/>
    </location>
</feature>
<comment type="subcellular location">
    <subcellularLocation>
        <location evidence="1">Cell membrane</location>
        <topology evidence="1">Multi-pass membrane protein</topology>
    </subcellularLocation>
</comment>
<feature type="transmembrane region" description="Helical" evidence="6">
    <location>
        <begin position="380"/>
        <end position="401"/>
    </location>
</feature>
<dbReference type="Pfam" id="PF07690">
    <property type="entry name" value="MFS_1"/>
    <property type="match status" value="1"/>
</dbReference>
<sequence length="496" mass="51488">MTIDRNAPPFRRATDDERGPGADRIPRRRGHRSRIGTSRGGCMATIRTPSPATTAPEVNPPGYSRRRALAVLVMIVFFMIINFGDKAVLGLAAVPIMNEFRIDRSMFGLIASSFYLLYSIAGIVVGFVSARVSSRLLLFSMAMMWTVAQIPVLLVATVPALVAGRVLLGAAEGPATPMSMHALYKWFPAHKRGLPSALQISGAALGVLIAAPVLTWLISDHGWRAAFIALAVVSGLWGIAWLAIGKDGPFDRDTRHGHGAAAGPSGAAGNPKIWKILVSGTFLGSAASAFGGHWAMAVNSAWLPEYLHSTMQFGPADVAGVISAISGTSLVLLLTISPLSDLLLRRGLSVRWAHGALQGVAVTIAGLAMVLVPLADASAIRLVLIVIAFSGSAVAFPLHYMTAAAVVPPAKRGAVFGILAATGTLPGLVAPYLTGRIVDGGATVVAGYGTAFTLAAVVMIACGVYAIAAIRPAHDARRLTRVGTTGTADDATAGAV</sequence>
<protein>
    <recommendedName>
        <fullName evidence="7">Major facilitator superfamily (MFS) profile domain-containing protein</fullName>
    </recommendedName>
</protein>
<evidence type="ECO:0000256" key="5">
    <source>
        <dbReference type="SAM" id="MobiDB-lite"/>
    </source>
</evidence>
<keyword evidence="9" id="KW-1185">Reference proteome</keyword>
<evidence type="ECO:0000256" key="4">
    <source>
        <dbReference type="ARBA" id="ARBA00023136"/>
    </source>
</evidence>
<feature type="transmembrane region" description="Helical" evidence="6">
    <location>
        <begin position="413"/>
        <end position="433"/>
    </location>
</feature>
<dbReference type="PANTHER" id="PTHR11662:SF450">
    <property type="entry name" value="BLR1003 PROTEIN"/>
    <property type="match status" value="1"/>
</dbReference>
<evidence type="ECO:0000256" key="6">
    <source>
        <dbReference type="SAM" id="Phobius"/>
    </source>
</evidence>
<feature type="transmembrane region" description="Helical" evidence="6">
    <location>
        <begin position="318"/>
        <end position="344"/>
    </location>
</feature>
<proteinExistence type="predicted"/>
<name>A0ABQ0YK94_9NOCA</name>